<evidence type="ECO:0000256" key="2">
    <source>
        <dbReference type="SAM" id="SignalP"/>
    </source>
</evidence>
<feature type="transmembrane region" description="Helical" evidence="1">
    <location>
        <begin position="89"/>
        <end position="108"/>
    </location>
</feature>
<evidence type="ECO:0000259" key="3">
    <source>
        <dbReference type="Pfam" id="PF13559"/>
    </source>
</evidence>
<feature type="signal peptide" evidence="2">
    <location>
        <begin position="1"/>
        <end position="22"/>
    </location>
</feature>
<name>A0ABW7HGX4_9BURK</name>
<evidence type="ECO:0000256" key="1">
    <source>
        <dbReference type="SAM" id="Phobius"/>
    </source>
</evidence>
<keyword evidence="1" id="KW-0472">Membrane</keyword>
<keyword evidence="2" id="KW-0732">Signal</keyword>
<keyword evidence="1" id="KW-0812">Transmembrane</keyword>
<dbReference type="PROSITE" id="PS51257">
    <property type="entry name" value="PROKAR_LIPOPROTEIN"/>
    <property type="match status" value="1"/>
</dbReference>
<dbReference type="InterPro" id="IPR025403">
    <property type="entry name" value="TgpA-like_C"/>
</dbReference>
<dbReference type="Proteomes" id="UP001606134">
    <property type="component" value="Unassembled WGS sequence"/>
</dbReference>
<evidence type="ECO:0000313" key="5">
    <source>
        <dbReference type="Proteomes" id="UP001606134"/>
    </source>
</evidence>
<organism evidence="4 5">
    <name type="scientific">Pelomonas candidula</name>
    <dbReference type="NCBI Taxonomy" id="3299025"/>
    <lineage>
        <taxon>Bacteria</taxon>
        <taxon>Pseudomonadati</taxon>
        <taxon>Pseudomonadota</taxon>
        <taxon>Betaproteobacteria</taxon>
        <taxon>Burkholderiales</taxon>
        <taxon>Sphaerotilaceae</taxon>
        <taxon>Roseateles</taxon>
    </lineage>
</organism>
<proteinExistence type="predicted"/>
<feature type="domain" description="Protein-glutamine gamma-glutamyltransferase-like C-terminal" evidence="3">
    <location>
        <begin position="165"/>
        <end position="233"/>
    </location>
</feature>
<dbReference type="RefSeq" id="WP_394414212.1">
    <property type="nucleotide sequence ID" value="NZ_JBIGIC010000009.1"/>
</dbReference>
<comment type="caution">
    <text evidence="4">The sequence shown here is derived from an EMBL/GenBank/DDBJ whole genome shotgun (WGS) entry which is preliminary data.</text>
</comment>
<keyword evidence="5" id="KW-1185">Reference proteome</keyword>
<dbReference type="Pfam" id="PF13559">
    <property type="entry name" value="DUF4129"/>
    <property type="match status" value="1"/>
</dbReference>
<evidence type="ECO:0000313" key="4">
    <source>
        <dbReference type="EMBL" id="MFG6488737.1"/>
    </source>
</evidence>
<sequence>MRSLEAPVLALAVLLGCAAAHAQPVAASAPSVGASAVRAAASAVAADPLLPGNEKTKTLRFKDREDDKKKPPDKDDVNWWVDMMRNVSAGLRVAMWIVGAGLLIWVLLRLRDWLGGQSGAGTLAALPPTHVGTLDIRPESLPADIGAAARALLGRGEQRAALSLLYRGALSRLVHTHGVPIRAASTERECLALAATRLAPAPQAFLTQLVAGWQTVAYARRQLTPDGLEALCAGFDAQLPAAAPGRPA</sequence>
<keyword evidence="1" id="KW-1133">Transmembrane helix</keyword>
<protein>
    <submittedName>
        <fullName evidence="4">DUF4129 domain-containing protein</fullName>
    </submittedName>
</protein>
<reference evidence="4 5" key="1">
    <citation type="submission" date="2024-08" db="EMBL/GenBank/DDBJ databases">
        <authorList>
            <person name="Lu H."/>
        </authorList>
    </citation>
    <scope>NUCLEOTIDE SEQUENCE [LARGE SCALE GENOMIC DNA]</scope>
    <source>
        <strain evidence="4 5">BYS78W</strain>
    </source>
</reference>
<dbReference type="EMBL" id="JBIGIC010000009">
    <property type="protein sequence ID" value="MFG6488737.1"/>
    <property type="molecule type" value="Genomic_DNA"/>
</dbReference>
<accession>A0ABW7HGX4</accession>
<gene>
    <name evidence="4" type="ORF">ACG04R_18775</name>
</gene>
<feature type="chain" id="PRO_5047306681" evidence="2">
    <location>
        <begin position="23"/>
        <end position="248"/>
    </location>
</feature>